<gene>
    <name evidence="1" type="ORF">CGE01nite_10620</name>
</gene>
<protein>
    <submittedName>
        <fullName evidence="1">Uncharacterized protein</fullName>
    </submittedName>
</protein>
<dbReference type="RefSeq" id="WP_141369431.1">
    <property type="nucleotide sequence ID" value="NZ_BJLQ01000007.1"/>
</dbReference>
<sequence>MGELELSDDWWARHDPERPAEDSFAAVLREIELELGPDHDLFGQVVRVEARFGLSDDVVVRLVDGAFALVHPTWSASVESPPWPTSTRLGDAAAACRAITDWEQWR</sequence>
<dbReference type="Proteomes" id="UP000320461">
    <property type="component" value="Unassembled WGS sequence"/>
</dbReference>
<dbReference type="EMBL" id="BJLQ01000007">
    <property type="protein sequence ID" value="GEA83811.1"/>
    <property type="molecule type" value="Genomic_DNA"/>
</dbReference>
<reference evidence="1 2" key="1">
    <citation type="submission" date="2019-06" db="EMBL/GenBank/DDBJ databases">
        <title>Whole genome shotgun sequence of Cellulomonas gelida NBRC 3748.</title>
        <authorList>
            <person name="Hosoyama A."/>
            <person name="Uohara A."/>
            <person name="Ohji S."/>
            <person name="Ichikawa N."/>
        </authorList>
    </citation>
    <scope>NUCLEOTIDE SEQUENCE [LARGE SCALE GENOMIC DNA]</scope>
    <source>
        <strain evidence="1 2">NBRC 3748</strain>
    </source>
</reference>
<dbReference type="OrthoDB" id="3396949at2"/>
<name>A0A4Y3KHA7_9CELL</name>
<evidence type="ECO:0000313" key="2">
    <source>
        <dbReference type="Proteomes" id="UP000320461"/>
    </source>
</evidence>
<keyword evidence="2" id="KW-1185">Reference proteome</keyword>
<evidence type="ECO:0000313" key="1">
    <source>
        <dbReference type="EMBL" id="GEA83811.1"/>
    </source>
</evidence>
<accession>A0A4Y3KHA7</accession>
<organism evidence="1 2">
    <name type="scientific">Cellulomonas gelida</name>
    <dbReference type="NCBI Taxonomy" id="1712"/>
    <lineage>
        <taxon>Bacteria</taxon>
        <taxon>Bacillati</taxon>
        <taxon>Actinomycetota</taxon>
        <taxon>Actinomycetes</taxon>
        <taxon>Micrococcales</taxon>
        <taxon>Cellulomonadaceae</taxon>
        <taxon>Cellulomonas</taxon>
    </lineage>
</organism>
<comment type="caution">
    <text evidence="1">The sequence shown here is derived from an EMBL/GenBank/DDBJ whole genome shotgun (WGS) entry which is preliminary data.</text>
</comment>
<dbReference type="AlphaFoldDB" id="A0A4Y3KHA7"/>
<proteinExistence type="predicted"/>